<name>A0A5B7F6W8_PORTR</name>
<sequence length="68" mass="7708">MAPKHSADTVGVEKTKRKRSSLSLEVKLDILKRKEQGEGWRAIRCWMAHTLPLAIPYCASHLLGPRQI</sequence>
<evidence type="ECO:0008006" key="3">
    <source>
        <dbReference type="Google" id="ProtNLM"/>
    </source>
</evidence>
<protein>
    <recommendedName>
        <fullName evidence="3">HTH psq-type domain-containing protein</fullName>
    </recommendedName>
</protein>
<organism evidence="1 2">
    <name type="scientific">Portunus trituberculatus</name>
    <name type="common">Swimming crab</name>
    <name type="synonym">Neptunus trituberculatus</name>
    <dbReference type="NCBI Taxonomy" id="210409"/>
    <lineage>
        <taxon>Eukaryota</taxon>
        <taxon>Metazoa</taxon>
        <taxon>Ecdysozoa</taxon>
        <taxon>Arthropoda</taxon>
        <taxon>Crustacea</taxon>
        <taxon>Multicrustacea</taxon>
        <taxon>Malacostraca</taxon>
        <taxon>Eumalacostraca</taxon>
        <taxon>Eucarida</taxon>
        <taxon>Decapoda</taxon>
        <taxon>Pleocyemata</taxon>
        <taxon>Brachyura</taxon>
        <taxon>Eubrachyura</taxon>
        <taxon>Portunoidea</taxon>
        <taxon>Portunidae</taxon>
        <taxon>Portuninae</taxon>
        <taxon>Portunus</taxon>
    </lineage>
</organism>
<proteinExistence type="predicted"/>
<dbReference type="EMBL" id="VSRR010004873">
    <property type="protein sequence ID" value="MPC40959.1"/>
    <property type="molecule type" value="Genomic_DNA"/>
</dbReference>
<accession>A0A5B7F6W8</accession>
<dbReference type="AlphaFoldDB" id="A0A5B7F6W8"/>
<reference evidence="1 2" key="1">
    <citation type="submission" date="2019-05" db="EMBL/GenBank/DDBJ databases">
        <title>Another draft genome of Portunus trituberculatus and its Hox gene families provides insights of decapod evolution.</title>
        <authorList>
            <person name="Jeong J.-H."/>
            <person name="Song I."/>
            <person name="Kim S."/>
            <person name="Choi T."/>
            <person name="Kim D."/>
            <person name="Ryu S."/>
            <person name="Kim W."/>
        </authorList>
    </citation>
    <scope>NUCLEOTIDE SEQUENCE [LARGE SCALE GENOMIC DNA]</scope>
    <source>
        <tissue evidence="1">Muscle</tissue>
    </source>
</reference>
<dbReference type="Proteomes" id="UP000324222">
    <property type="component" value="Unassembled WGS sequence"/>
</dbReference>
<gene>
    <name evidence="1" type="ORF">E2C01_034537</name>
</gene>
<evidence type="ECO:0000313" key="1">
    <source>
        <dbReference type="EMBL" id="MPC40959.1"/>
    </source>
</evidence>
<evidence type="ECO:0000313" key="2">
    <source>
        <dbReference type="Proteomes" id="UP000324222"/>
    </source>
</evidence>
<comment type="caution">
    <text evidence="1">The sequence shown here is derived from an EMBL/GenBank/DDBJ whole genome shotgun (WGS) entry which is preliminary data.</text>
</comment>
<keyword evidence="2" id="KW-1185">Reference proteome</keyword>